<comment type="caution">
    <text evidence="4">The sequence shown here is derived from an EMBL/GenBank/DDBJ whole genome shotgun (WGS) entry which is preliminary data.</text>
</comment>
<dbReference type="Pfam" id="PF00023">
    <property type="entry name" value="Ank"/>
    <property type="match status" value="1"/>
</dbReference>
<dbReference type="AlphaFoldDB" id="A0A9P4JY63"/>
<feature type="non-terminal residue" evidence="4">
    <location>
        <position position="109"/>
    </location>
</feature>
<sequence>LLDTGTNPNLKDIEGLTALHRSSQNGQISLVRLLLERGRNIHIDEKDKDGKSALHWAAENGHAEVATLLMEKGADVNAIEPVFRYTPLHTAAWNGHESVVRRLLEKKPN</sequence>
<dbReference type="Gene3D" id="1.25.40.20">
    <property type="entry name" value="Ankyrin repeat-containing domain"/>
    <property type="match status" value="1"/>
</dbReference>
<keyword evidence="5" id="KW-1185">Reference proteome</keyword>
<proteinExistence type="predicted"/>
<dbReference type="InterPro" id="IPR002110">
    <property type="entry name" value="Ankyrin_rpt"/>
</dbReference>
<accession>A0A9P4JY63</accession>
<feature type="repeat" description="ANK" evidence="3">
    <location>
        <begin position="49"/>
        <end position="81"/>
    </location>
</feature>
<reference evidence="5" key="1">
    <citation type="journal article" date="2020" name="Stud. Mycol.">
        <title>101 Dothideomycetes genomes: A test case for predicting lifestyles and emergence of pathogens.</title>
        <authorList>
            <person name="Haridas S."/>
            <person name="Albert R."/>
            <person name="Binder M."/>
            <person name="Bloem J."/>
            <person name="LaButti K."/>
            <person name="Salamov A."/>
            <person name="Andreopoulos B."/>
            <person name="Baker S."/>
            <person name="Barry K."/>
            <person name="Bills G."/>
            <person name="Bluhm B."/>
            <person name="Cannon C."/>
            <person name="Castanera R."/>
            <person name="Culley D."/>
            <person name="Daum C."/>
            <person name="Ezra D."/>
            <person name="Gonzalez J."/>
            <person name="Henrissat B."/>
            <person name="Kuo A."/>
            <person name="Liang C."/>
            <person name="Lipzen A."/>
            <person name="Lutzoni F."/>
            <person name="Magnuson J."/>
            <person name="Mondo S."/>
            <person name="Nolan M."/>
            <person name="Ohm R."/>
            <person name="Pangilinan J."/>
            <person name="Park H.-J."/>
            <person name="Ramirez L."/>
            <person name="Alfaro M."/>
            <person name="Sun H."/>
            <person name="Tritt A."/>
            <person name="Yoshinaga Y."/>
            <person name="Zwiers L.-H."/>
            <person name="Turgeon B."/>
            <person name="Goodwin S."/>
            <person name="Spatafora J."/>
            <person name="Crous P."/>
            <person name="Grigoriev I."/>
        </authorList>
    </citation>
    <scope>NUCLEOTIDE SEQUENCE [LARGE SCALE GENOMIC DNA]</scope>
    <source>
        <strain evidence="5">CBS 304.66</strain>
    </source>
</reference>
<feature type="repeat" description="ANK" evidence="3">
    <location>
        <begin position="83"/>
        <end position="109"/>
    </location>
</feature>
<protein>
    <submittedName>
        <fullName evidence="4">Ankyrin</fullName>
    </submittedName>
</protein>
<dbReference type="PANTHER" id="PTHR24198">
    <property type="entry name" value="ANKYRIN REPEAT AND PROTEIN KINASE DOMAIN-CONTAINING PROTEIN"/>
    <property type="match status" value="1"/>
</dbReference>
<keyword evidence="1" id="KW-0677">Repeat</keyword>
<name>A0A9P4JY63_9PLEO</name>
<dbReference type="PROSITE" id="PS50088">
    <property type="entry name" value="ANK_REPEAT"/>
    <property type="match status" value="3"/>
</dbReference>
<dbReference type="PRINTS" id="PR01415">
    <property type="entry name" value="ANKYRIN"/>
</dbReference>
<gene>
    <name evidence="4" type="ORF">CC78DRAFT_422457</name>
</gene>
<dbReference type="SUPFAM" id="SSF48403">
    <property type="entry name" value="Ankyrin repeat"/>
    <property type="match status" value="1"/>
</dbReference>
<evidence type="ECO:0000256" key="1">
    <source>
        <dbReference type="ARBA" id="ARBA00022737"/>
    </source>
</evidence>
<dbReference type="OrthoDB" id="3664645at2759"/>
<keyword evidence="2 3" id="KW-0040">ANK repeat</keyword>
<dbReference type="PROSITE" id="PS50297">
    <property type="entry name" value="ANK_REP_REGION"/>
    <property type="match status" value="3"/>
</dbReference>
<feature type="repeat" description="ANK" evidence="3">
    <location>
        <begin position="14"/>
        <end position="46"/>
    </location>
</feature>
<evidence type="ECO:0000313" key="4">
    <source>
        <dbReference type="EMBL" id="KAF2257867.1"/>
    </source>
</evidence>
<organism evidence="4 5">
    <name type="scientific">Lojkania enalia</name>
    <dbReference type="NCBI Taxonomy" id="147567"/>
    <lineage>
        <taxon>Eukaryota</taxon>
        <taxon>Fungi</taxon>
        <taxon>Dikarya</taxon>
        <taxon>Ascomycota</taxon>
        <taxon>Pezizomycotina</taxon>
        <taxon>Dothideomycetes</taxon>
        <taxon>Pleosporomycetidae</taxon>
        <taxon>Pleosporales</taxon>
        <taxon>Pleosporales incertae sedis</taxon>
        <taxon>Lojkania</taxon>
    </lineage>
</organism>
<feature type="non-terminal residue" evidence="4">
    <location>
        <position position="1"/>
    </location>
</feature>
<dbReference type="Pfam" id="PF12796">
    <property type="entry name" value="Ank_2"/>
    <property type="match status" value="1"/>
</dbReference>
<evidence type="ECO:0000256" key="3">
    <source>
        <dbReference type="PROSITE-ProRule" id="PRU00023"/>
    </source>
</evidence>
<evidence type="ECO:0000256" key="2">
    <source>
        <dbReference type="ARBA" id="ARBA00023043"/>
    </source>
</evidence>
<evidence type="ECO:0000313" key="5">
    <source>
        <dbReference type="Proteomes" id="UP000800093"/>
    </source>
</evidence>
<dbReference type="PANTHER" id="PTHR24198:SF165">
    <property type="entry name" value="ANKYRIN REPEAT-CONTAINING PROTEIN-RELATED"/>
    <property type="match status" value="1"/>
</dbReference>
<dbReference type="SMART" id="SM00248">
    <property type="entry name" value="ANK"/>
    <property type="match status" value="3"/>
</dbReference>
<dbReference type="EMBL" id="ML986830">
    <property type="protein sequence ID" value="KAF2257867.1"/>
    <property type="molecule type" value="Genomic_DNA"/>
</dbReference>
<dbReference type="InterPro" id="IPR036770">
    <property type="entry name" value="Ankyrin_rpt-contain_sf"/>
</dbReference>
<dbReference type="Proteomes" id="UP000800093">
    <property type="component" value="Unassembled WGS sequence"/>
</dbReference>